<proteinExistence type="inferred from homology"/>
<dbReference type="EMBL" id="BAABGM010000033">
    <property type="protein sequence ID" value="GAA4414004.1"/>
    <property type="molecule type" value="Genomic_DNA"/>
</dbReference>
<keyword evidence="4 11" id="KW-0812">Transmembrane</keyword>
<name>A0ABP8KRP2_9MICO</name>
<comment type="function">
    <text evidence="11">Part of the high-affinity ATP-driven potassium transport (or Kdp) system, which catalyzes the hydrolysis of ATP coupled with the electrogenic transport of potassium into the cytoplasm. This subunit acts as a catalytic chaperone that increases the ATP-binding affinity of the ATP-hydrolyzing subunit KdpB by the formation of a transient KdpB/KdpC/ATP ternary complex.</text>
</comment>
<evidence type="ECO:0000256" key="8">
    <source>
        <dbReference type="ARBA" id="ARBA00022989"/>
    </source>
</evidence>
<evidence type="ECO:0000256" key="3">
    <source>
        <dbReference type="ARBA" id="ARBA00022538"/>
    </source>
</evidence>
<evidence type="ECO:0000256" key="11">
    <source>
        <dbReference type="HAMAP-Rule" id="MF_00276"/>
    </source>
</evidence>
<feature type="compositionally biased region" description="Polar residues" evidence="12">
    <location>
        <begin position="89"/>
        <end position="101"/>
    </location>
</feature>
<evidence type="ECO:0000256" key="7">
    <source>
        <dbReference type="ARBA" id="ARBA00022958"/>
    </source>
</evidence>
<keyword evidence="14" id="KW-1185">Reference proteome</keyword>
<keyword evidence="6 11" id="KW-0067">ATP-binding</keyword>
<dbReference type="Pfam" id="PF02669">
    <property type="entry name" value="KdpC"/>
    <property type="match status" value="1"/>
</dbReference>
<feature type="region of interest" description="Disordered" evidence="12">
    <location>
        <begin position="71"/>
        <end position="119"/>
    </location>
</feature>
<evidence type="ECO:0000256" key="12">
    <source>
        <dbReference type="SAM" id="MobiDB-lite"/>
    </source>
</evidence>
<organism evidence="13 14">
    <name type="scientific">Fodinibacter luteus</name>
    <dbReference type="NCBI Taxonomy" id="552064"/>
    <lineage>
        <taxon>Bacteria</taxon>
        <taxon>Bacillati</taxon>
        <taxon>Actinomycetota</taxon>
        <taxon>Actinomycetes</taxon>
        <taxon>Micrococcales</taxon>
        <taxon>Intrasporangiaceae</taxon>
        <taxon>Fodinibacter (ex Wang et al. 2009)</taxon>
    </lineage>
</organism>
<keyword evidence="1 11" id="KW-0813">Transport</keyword>
<keyword evidence="7 11" id="KW-0630">Potassium</keyword>
<sequence length="197" mass="19681">MITVAIARQLAASVKALLVLTLVAGLLYPAAILAIGLVVPGQANGSLIEVDGTVVGSSLLGQAAGGPQWFQARPSASDHAGDTSGGSNLGPSSEELASQVSERGAALREANPDAPASIPADALTASASGLDPHISPEYAAYQVPRVAAARGMSAAQVQRLVAAHTEHAVLGFLGQDRVNVTELNVSLATADASTGSQ</sequence>
<dbReference type="HAMAP" id="MF_00276">
    <property type="entry name" value="KdpC"/>
    <property type="match status" value="1"/>
</dbReference>
<keyword evidence="10 11" id="KW-0472">Membrane</keyword>
<dbReference type="NCBIfam" id="NF001454">
    <property type="entry name" value="PRK00315.1"/>
    <property type="match status" value="1"/>
</dbReference>
<accession>A0ABP8KRP2</accession>
<comment type="subunit">
    <text evidence="11">The system is composed of three essential subunits: KdpA, KdpB and KdpC.</text>
</comment>
<protein>
    <recommendedName>
        <fullName evidence="11">Potassium-transporting ATPase KdpC subunit</fullName>
    </recommendedName>
    <alternativeName>
        <fullName evidence="11">ATP phosphohydrolase [potassium-transporting] C chain</fullName>
    </alternativeName>
    <alternativeName>
        <fullName evidence="11">Potassium-binding and translocating subunit C</fullName>
    </alternativeName>
    <alternativeName>
        <fullName evidence="11">Potassium-translocating ATPase C chain</fullName>
    </alternativeName>
</protein>
<reference evidence="14" key="1">
    <citation type="journal article" date="2019" name="Int. J. Syst. Evol. Microbiol.">
        <title>The Global Catalogue of Microorganisms (GCM) 10K type strain sequencing project: providing services to taxonomists for standard genome sequencing and annotation.</title>
        <authorList>
            <consortium name="The Broad Institute Genomics Platform"/>
            <consortium name="The Broad Institute Genome Sequencing Center for Infectious Disease"/>
            <person name="Wu L."/>
            <person name="Ma J."/>
        </authorList>
    </citation>
    <scope>NUCLEOTIDE SEQUENCE [LARGE SCALE GENOMIC DNA]</scope>
    <source>
        <strain evidence="14">JCM 17809</strain>
    </source>
</reference>
<evidence type="ECO:0000256" key="9">
    <source>
        <dbReference type="ARBA" id="ARBA00023065"/>
    </source>
</evidence>
<dbReference type="NCBIfam" id="TIGR00681">
    <property type="entry name" value="kdpC"/>
    <property type="match status" value="1"/>
</dbReference>
<evidence type="ECO:0000256" key="4">
    <source>
        <dbReference type="ARBA" id="ARBA00022692"/>
    </source>
</evidence>
<evidence type="ECO:0000256" key="2">
    <source>
        <dbReference type="ARBA" id="ARBA00022475"/>
    </source>
</evidence>
<dbReference type="PANTHER" id="PTHR30042">
    <property type="entry name" value="POTASSIUM-TRANSPORTING ATPASE C CHAIN"/>
    <property type="match status" value="1"/>
</dbReference>
<gene>
    <name evidence="11 13" type="primary">kdpC</name>
    <name evidence="13" type="ORF">GCM10023168_37250</name>
</gene>
<keyword evidence="5 11" id="KW-0547">Nucleotide-binding</keyword>
<evidence type="ECO:0000256" key="10">
    <source>
        <dbReference type="ARBA" id="ARBA00023136"/>
    </source>
</evidence>
<comment type="subcellular location">
    <subcellularLocation>
        <location evidence="11">Cell membrane</location>
        <topology evidence="11">Single-pass membrane protein</topology>
    </subcellularLocation>
</comment>
<dbReference type="PIRSF" id="PIRSF001296">
    <property type="entry name" value="K_ATPase_KdpC"/>
    <property type="match status" value="1"/>
</dbReference>
<keyword evidence="2 11" id="KW-1003">Cell membrane</keyword>
<evidence type="ECO:0000256" key="5">
    <source>
        <dbReference type="ARBA" id="ARBA00022741"/>
    </source>
</evidence>
<evidence type="ECO:0000313" key="14">
    <source>
        <dbReference type="Proteomes" id="UP001500945"/>
    </source>
</evidence>
<keyword evidence="3 11" id="KW-0633">Potassium transport</keyword>
<keyword evidence="9 11" id="KW-0406">Ion transport</keyword>
<dbReference type="PANTHER" id="PTHR30042:SF2">
    <property type="entry name" value="POTASSIUM-TRANSPORTING ATPASE KDPC SUBUNIT"/>
    <property type="match status" value="1"/>
</dbReference>
<evidence type="ECO:0000256" key="6">
    <source>
        <dbReference type="ARBA" id="ARBA00022840"/>
    </source>
</evidence>
<dbReference type="Proteomes" id="UP001500945">
    <property type="component" value="Unassembled WGS sequence"/>
</dbReference>
<evidence type="ECO:0000313" key="13">
    <source>
        <dbReference type="EMBL" id="GAA4414004.1"/>
    </source>
</evidence>
<comment type="similarity">
    <text evidence="11">Belongs to the KdpC family.</text>
</comment>
<comment type="caution">
    <text evidence="13">The sequence shown here is derived from an EMBL/GenBank/DDBJ whole genome shotgun (WGS) entry which is preliminary data.</text>
</comment>
<evidence type="ECO:0000256" key="1">
    <source>
        <dbReference type="ARBA" id="ARBA00022448"/>
    </source>
</evidence>
<keyword evidence="8 11" id="KW-1133">Transmembrane helix</keyword>
<dbReference type="InterPro" id="IPR003820">
    <property type="entry name" value="KdpC"/>
</dbReference>